<gene>
    <name evidence="14" type="ORF">GDO86_017773</name>
</gene>
<dbReference type="Proteomes" id="UP000812440">
    <property type="component" value="Chromosome 9"/>
</dbReference>
<comment type="similarity">
    <text evidence="2 11">Belongs to the G-protein coupled receptor T2R family.</text>
</comment>
<feature type="transmembrane region" description="Helical" evidence="13">
    <location>
        <begin position="259"/>
        <end position="279"/>
    </location>
</feature>
<proteinExistence type="inferred from homology"/>
<dbReference type="PANTHER" id="PTHR11394">
    <property type="entry name" value="TASTE RECEPTOR TYPE 2"/>
    <property type="match status" value="1"/>
</dbReference>
<evidence type="ECO:0000313" key="15">
    <source>
        <dbReference type="Proteomes" id="UP000812440"/>
    </source>
</evidence>
<evidence type="ECO:0000256" key="2">
    <source>
        <dbReference type="ARBA" id="ARBA00007376"/>
    </source>
</evidence>
<dbReference type="OrthoDB" id="8876749at2759"/>
<evidence type="ECO:0000256" key="5">
    <source>
        <dbReference type="ARBA" id="ARBA00022692"/>
    </source>
</evidence>
<dbReference type="InterPro" id="IPR007960">
    <property type="entry name" value="TAS2R"/>
</dbReference>
<evidence type="ECO:0000256" key="1">
    <source>
        <dbReference type="ARBA" id="ARBA00004141"/>
    </source>
</evidence>
<evidence type="ECO:0000256" key="6">
    <source>
        <dbReference type="ARBA" id="ARBA00022989"/>
    </source>
</evidence>
<feature type="transmembrane region" description="Helical" evidence="13">
    <location>
        <begin position="43"/>
        <end position="62"/>
    </location>
</feature>
<evidence type="ECO:0000256" key="3">
    <source>
        <dbReference type="ARBA" id="ARBA00022480"/>
    </source>
</evidence>
<evidence type="ECO:0000256" key="13">
    <source>
        <dbReference type="SAM" id="Phobius"/>
    </source>
</evidence>
<accession>A0A8T2IKW0</accession>
<dbReference type="Pfam" id="PF05296">
    <property type="entry name" value="TAS2R"/>
    <property type="match status" value="1"/>
</dbReference>
<evidence type="ECO:0000256" key="7">
    <source>
        <dbReference type="ARBA" id="ARBA00023040"/>
    </source>
</evidence>
<name>A0A8T2IKW0_9PIPI</name>
<protein>
    <recommendedName>
        <fullName evidence="12">Taste receptor type 2</fullName>
    </recommendedName>
</protein>
<comment type="subcellular location">
    <subcellularLocation>
        <location evidence="1 12">Membrane</location>
        <topology evidence="1 12">Multi-pass membrane protein</topology>
    </subcellularLocation>
</comment>
<dbReference type="PANTHER" id="PTHR11394:SF47">
    <property type="entry name" value="TASTE RECEPTOR TYPE 2 MEMBER 40"/>
    <property type="match status" value="1"/>
</dbReference>
<keyword evidence="3 12" id="KW-0919">Taste</keyword>
<keyword evidence="15" id="KW-1185">Reference proteome</keyword>
<feature type="transmembrane region" description="Helical" evidence="13">
    <location>
        <begin position="6"/>
        <end position="31"/>
    </location>
</feature>
<dbReference type="SUPFAM" id="SSF81321">
    <property type="entry name" value="Family A G protein-coupled receptor-like"/>
    <property type="match status" value="1"/>
</dbReference>
<feature type="transmembrane region" description="Helical" evidence="13">
    <location>
        <begin position="130"/>
        <end position="152"/>
    </location>
</feature>
<dbReference type="Gene3D" id="1.20.1070.10">
    <property type="entry name" value="Rhodopsin 7-helix transmembrane proteins"/>
    <property type="match status" value="1"/>
</dbReference>
<dbReference type="GO" id="GO:0033038">
    <property type="term" value="F:bitter taste receptor activity"/>
    <property type="evidence" value="ECO:0007669"/>
    <property type="project" value="InterPro"/>
</dbReference>
<keyword evidence="7 12" id="KW-0297">G-protein coupled receptor</keyword>
<feature type="transmembrane region" description="Helical" evidence="13">
    <location>
        <begin position="226"/>
        <end position="247"/>
    </location>
</feature>
<feature type="transmembrane region" description="Helical" evidence="13">
    <location>
        <begin position="82"/>
        <end position="109"/>
    </location>
</feature>
<evidence type="ECO:0000256" key="12">
    <source>
        <dbReference type="RuleBase" id="RU004424"/>
    </source>
</evidence>
<keyword evidence="5 12" id="KW-0812">Transmembrane</keyword>
<evidence type="ECO:0000256" key="10">
    <source>
        <dbReference type="ARBA" id="ARBA00023224"/>
    </source>
</evidence>
<dbReference type="AlphaFoldDB" id="A0A8T2IKW0"/>
<sequence>MLSIFQVVTILITIGTFTCGTILNSLIVSFYHRTKNIKRNLGVCDGITFTMGCTNLILQWLVTVDETFIAFGLYRQFVKEVYLIFFALFFILIYFWFWLTACLSIYYCLKLVSFSHQFFIQLKCKTSSMVTYLLIVSMLGSCGINIPAVWTVSVNTLGNITDFTALGTTMNLIHLSFSVGFGACLPTVLTSLCLGLTLTSLLKHVNRMKQNSSMFWNPQLKSHRRACRTVFLLMTLNLAFFLTVISLVIKNFDEMLWEIIYWSVIMPSPSVQAVILILGNSQLKRGWVKNFFLRPSQKNIQ</sequence>
<keyword evidence="4 12" id="KW-0716">Sensory transduction</keyword>
<keyword evidence="9 12" id="KW-0675">Receptor</keyword>
<organism evidence="14 15">
    <name type="scientific">Hymenochirus boettgeri</name>
    <name type="common">Congo dwarf clawed frog</name>
    <dbReference type="NCBI Taxonomy" id="247094"/>
    <lineage>
        <taxon>Eukaryota</taxon>
        <taxon>Metazoa</taxon>
        <taxon>Chordata</taxon>
        <taxon>Craniata</taxon>
        <taxon>Vertebrata</taxon>
        <taxon>Euteleostomi</taxon>
        <taxon>Amphibia</taxon>
        <taxon>Batrachia</taxon>
        <taxon>Anura</taxon>
        <taxon>Pipoidea</taxon>
        <taxon>Pipidae</taxon>
        <taxon>Pipinae</taxon>
        <taxon>Hymenochirus</taxon>
    </lineage>
</organism>
<dbReference type="FunFam" id="1.20.1070.10:FF:000055">
    <property type="entry name" value="Taste receptor type 2"/>
    <property type="match status" value="1"/>
</dbReference>
<evidence type="ECO:0000313" key="14">
    <source>
        <dbReference type="EMBL" id="KAG8433585.1"/>
    </source>
</evidence>
<evidence type="ECO:0000256" key="11">
    <source>
        <dbReference type="RuleBase" id="RU004423"/>
    </source>
</evidence>
<dbReference type="GO" id="GO:0016020">
    <property type="term" value="C:membrane"/>
    <property type="evidence" value="ECO:0007669"/>
    <property type="project" value="UniProtKB-SubCell"/>
</dbReference>
<evidence type="ECO:0000256" key="8">
    <source>
        <dbReference type="ARBA" id="ARBA00023136"/>
    </source>
</evidence>
<evidence type="ECO:0000256" key="9">
    <source>
        <dbReference type="ARBA" id="ARBA00023170"/>
    </source>
</evidence>
<evidence type="ECO:0000256" key="4">
    <source>
        <dbReference type="ARBA" id="ARBA00022606"/>
    </source>
</evidence>
<keyword evidence="6 13" id="KW-1133">Transmembrane helix</keyword>
<dbReference type="EMBL" id="JAACNH010000009">
    <property type="protein sequence ID" value="KAG8433585.1"/>
    <property type="molecule type" value="Genomic_DNA"/>
</dbReference>
<keyword evidence="8 12" id="KW-0472">Membrane</keyword>
<feature type="transmembrane region" description="Helical" evidence="13">
    <location>
        <begin position="172"/>
        <end position="205"/>
    </location>
</feature>
<keyword evidence="10 12" id="KW-0807">Transducer</keyword>
<comment type="caution">
    <text evidence="14">The sequence shown here is derived from an EMBL/GenBank/DDBJ whole genome shotgun (WGS) entry which is preliminary data.</text>
</comment>
<dbReference type="GO" id="GO:0004930">
    <property type="term" value="F:G protein-coupled receptor activity"/>
    <property type="evidence" value="ECO:0007669"/>
    <property type="project" value="UniProtKB-KW"/>
</dbReference>
<reference evidence="14" key="1">
    <citation type="thesis" date="2020" institute="ProQuest LLC" country="789 East Eisenhower Parkway, Ann Arbor, MI, USA">
        <title>Comparative Genomics and Chromosome Evolution.</title>
        <authorList>
            <person name="Mudd A.B."/>
        </authorList>
    </citation>
    <scope>NUCLEOTIDE SEQUENCE</scope>
    <source>
        <strain evidence="14">Female2</strain>
        <tissue evidence="14">Blood</tissue>
    </source>
</reference>